<keyword evidence="5 9" id="KW-0067">ATP-binding</keyword>
<keyword evidence="7 9" id="KW-0233">DNA recombination</keyword>
<feature type="binding site" evidence="9">
    <location>
        <position position="76"/>
    </location>
    <ligand>
        <name>ATP</name>
        <dbReference type="ChEBI" id="CHEBI:30616"/>
    </ligand>
</feature>
<comment type="subcellular location">
    <subcellularLocation>
        <location evidence="9">Cytoplasm</location>
    </subcellularLocation>
</comment>
<dbReference type="GO" id="GO:0006310">
    <property type="term" value="P:DNA recombination"/>
    <property type="evidence" value="ECO:0007669"/>
    <property type="project" value="UniProtKB-UniRule"/>
</dbReference>
<evidence type="ECO:0000256" key="7">
    <source>
        <dbReference type="ARBA" id="ARBA00023172"/>
    </source>
</evidence>
<feature type="binding site" evidence="9">
    <location>
        <position position="30"/>
    </location>
    <ligand>
        <name>ATP</name>
        <dbReference type="ChEBI" id="CHEBI:30616"/>
    </ligand>
</feature>
<keyword evidence="3 9" id="KW-0227">DNA damage</keyword>
<evidence type="ECO:0000256" key="5">
    <source>
        <dbReference type="ARBA" id="ARBA00022840"/>
    </source>
</evidence>
<dbReference type="Pfam" id="PF05496">
    <property type="entry name" value="RuvB_N"/>
    <property type="match status" value="1"/>
</dbReference>
<dbReference type="Gene3D" id="1.10.8.60">
    <property type="match status" value="1"/>
</dbReference>
<evidence type="ECO:0000256" key="1">
    <source>
        <dbReference type="ARBA" id="ARBA00022490"/>
    </source>
</evidence>
<dbReference type="GO" id="GO:0048476">
    <property type="term" value="C:Holliday junction resolvase complex"/>
    <property type="evidence" value="ECO:0007669"/>
    <property type="project" value="UniProtKB-UniRule"/>
</dbReference>
<feature type="region of interest" description="Disordered" evidence="10">
    <location>
        <begin position="1"/>
        <end position="20"/>
    </location>
</feature>
<feature type="region of interest" description="Head domain (RuvB-H)" evidence="9">
    <location>
        <begin position="264"/>
        <end position="356"/>
    </location>
</feature>
<dbReference type="InterPro" id="IPR036388">
    <property type="entry name" value="WH-like_DNA-bd_sf"/>
</dbReference>
<comment type="catalytic activity">
    <reaction evidence="9">
        <text>ATP + H2O = ADP + phosphate + H(+)</text>
        <dbReference type="Rhea" id="RHEA:13065"/>
        <dbReference type="ChEBI" id="CHEBI:15377"/>
        <dbReference type="ChEBI" id="CHEBI:15378"/>
        <dbReference type="ChEBI" id="CHEBI:30616"/>
        <dbReference type="ChEBI" id="CHEBI:43474"/>
        <dbReference type="ChEBI" id="CHEBI:456216"/>
    </reaction>
</comment>
<dbReference type="InterPro" id="IPR041445">
    <property type="entry name" value="AAA_lid_4"/>
</dbReference>
<feature type="binding site" evidence="9">
    <location>
        <position position="29"/>
    </location>
    <ligand>
        <name>ATP</name>
        <dbReference type="ChEBI" id="CHEBI:30616"/>
    </ligand>
</feature>
<dbReference type="PANTHER" id="PTHR42848">
    <property type="match status" value="1"/>
</dbReference>
<dbReference type="EC" id="3.6.4.-" evidence="9"/>
<feature type="compositionally biased region" description="Basic and acidic residues" evidence="10">
    <location>
        <begin position="9"/>
        <end position="20"/>
    </location>
</feature>
<keyword evidence="6 9" id="KW-0238">DNA-binding</keyword>
<dbReference type="NCBIfam" id="TIGR00635">
    <property type="entry name" value="ruvB"/>
    <property type="match status" value="1"/>
</dbReference>
<dbReference type="RefSeq" id="WP_021682421.1">
    <property type="nucleotide sequence ID" value="NZ_KI260415.1"/>
</dbReference>
<feature type="region of interest" description="Small ATPAse domain (RuvB-S)" evidence="9">
    <location>
        <begin position="191"/>
        <end position="261"/>
    </location>
</feature>
<evidence type="ECO:0000256" key="10">
    <source>
        <dbReference type="SAM" id="MobiDB-lite"/>
    </source>
</evidence>
<dbReference type="InterPro" id="IPR027417">
    <property type="entry name" value="P-loop_NTPase"/>
</dbReference>
<evidence type="ECO:0000259" key="11">
    <source>
        <dbReference type="SMART" id="SM00382"/>
    </source>
</evidence>
<evidence type="ECO:0000256" key="3">
    <source>
        <dbReference type="ARBA" id="ARBA00022763"/>
    </source>
</evidence>
<dbReference type="GO" id="GO:0000400">
    <property type="term" value="F:four-way junction DNA binding"/>
    <property type="evidence" value="ECO:0007669"/>
    <property type="project" value="UniProtKB-UniRule"/>
</dbReference>
<comment type="caution">
    <text evidence="9">Lacks conserved residue(s) required for the propagation of feature annotation.</text>
</comment>
<accession>U2MBG5</accession>
<dbReference type="GO" id="GO:0006281">
    <property type="term" value="P:DNA repair"/>
    <property type="evidence" value="ECO:0007669"/>
    <property type="project" value="UniProtKB-UniRule"/>
</dbReference>
<dbReference type="PANTHER" id="PTHR42848:SF1">
    <property type="entry name" value="HOLLIDAY JUNCTION BRANCH MIGRATION COMPLEX SUBUNIT RUVB"/>
    <property type="match status" value="1"/>
</dbReference>
<feature type="binding site" evidence="9">
    <location>
        <position position="74"/>
    </location>
    <ligand>
        <name>ATP</name>
        <dbReference type="ChEBI" id="CHEBI:30616"/>
    </ligand>
</feature>
<feature type="binding site" evidence="9">
    <location>
        <position position="190"/>
    </location>
    <ligand>
        <name>ATP</name>
        <dbReference type="ChEBI" id="CHEBI:30616"/>
    </ligand>
</feature>
<dbReference type="InterPro" id="IPR008823">
    <property type="entry name" value="RuvB_wg_C"/>
</dbReference>
<keyword evidence="2 9" id="KW-0547">Nucleotide-binding</keyword>
<feature type="region of interest" description="Large ATPase domain (RuvB-L)" evidence="9">
    <location>
        <begin position="10"/>
        <end position="190"/>
    </location>
</feature>
<dbReference type="InterPro" id="IPR004605">
    <property type="entry name" value="DNA_helicase_Holl-junc_RuvB"/>
</dbReference>
<keyword evidence="4 9" id="KW-0378">Hydrolase</keyword>
<dbReference type="PATRIC" id="fig|411473.3.peg.786"/>
<keyword evidence="8 9" id="KW-0234">DNA repair</keyword>
<dbReference type="STRING" id="411473.RUMCAL_00963"/>
<evidence type="ECO:0000256" key="2">
    <source>
        <dbReference type="ARBA" id="ARBA00022741"/>
    </source>
</evidence>
<dbReference type="CDD" id="cd00009">
    <property type="entry name" value="AAA"/>
    <property type="match status" value="1"/>
</dbReference>
<feature type="domain" description="AAA+ ATPase" evidence="11">
    <location>
        <begin position="60"/>
        <end position="191"/>
    </location>
</feature>
<evidence type="ECO:0000256" key="8">
    <source>
        <dbReference type="ARBA" id="ARBA00023204"/>
    </source>
</evidence>
<dbReference type="SUPFAM" id="SSF46785">
    <property type="entry name" value="Winged helix' DNA-binding domain"/>
    <property type="match status" value="1"/>
</dbReference>
<keyword evidence="12" id="KW-0347">Helicase</keyword>
<dbReference type="HAMAP" id="MF_00016">
    <property type="entry name" value="DNA_HJ_migration_RuvB"/>
    <property type="match status" value="1"/>
</dbReference>
<dbReference type="Pfam" id="PF17864">
    <property type="entry name" value="AAA_lid_4"/>
    <property type="match status" value="1"/>
</dbReference>
<sequence>MIETSDMQFEERMVTPREVEEDREAEVTLRPQTLVEYIGQDKVKENLAVYIEAAKRRGDPLDHVLLYGPPGLGKTTLSSIIAHEMGVNLRVTTGPAIEKAGDLAAILTNLQPNDVLFIDEIHRLNRQVEEILYPALEDHAIDIIMGKGPSARSLRVDLNPFTLVGATTRAGQLSSPLRDRFGVILRLELYTTEQLTDIVRRSAMLLKIPCSIDGAMEIAGRARGTPRIANRLLKRVRDFADVMGNGEITQEIAHMALDRLEIDELGLDSNDRRMLEMIIKGYSGGPVGLETLASALGEETVTLEDVCEPYLMQLGFLARTPRGRCATALAYQHLGYQQPDSGGGMDGQMKFSTEES</sequence>
<gene>
    <name evidence="9" type="primary">ruvB</name>
    <name evidence="12" type="ORF">RUMCAL_00963</name>
</gene>
<dbReference type="GeneID" id="93694254"/>
<dbReference type="Gene3D" id="1.10.10.10">
    <property type="entry name" value="Winged helix-like DNA-binding domain superfamily/Winged helix DNA-binding domain"/>
    <property type="match status" value="1"/>
</dbReference>
<dbReference type="SUPFAM" id="SSF52540">
    <property type="entry name" value="P-loop containing nucleoside triphosphate hydrolases"/>
    <property type="match status" value="1"/>
</dbReference>
<feature type="binding site" evidence="9">
    <location>
        <position position="75"/>
    </location>
    <ligand>
        <name>Mg(2+)</name>
        <dbReference type="ChEBI" id="CHEBI:18420"/>
    </ligand>
</feature>
<dbReference type="InterPro" id="IPR003593">
    <property type="entry name" value="AAA+_ATPase"/>
</dbReference>
<comment type="subunit">
    <text evidence="9">Homohexamer. Forms an RuvA(8)-RuvB(12)-Holliday junction (HJ) complex. HJ DNA is sandwiched between 2 RuvA tetramers; dsDNA enters through RuvA and exits via RuvB. An RuvB hexamer assembles on each DNA strand where it exits the tetramer. Each RuvB hexamer is contacted by two RuvA subunits (via domain III) on 2 adjacent RuvB subunits; this complex drives branch migration. In the full resolvosome a probable DNA-RuvA(4)-RuvB(12)-RuvC(2) complex forms which resolves the HJ.</text>
</comment>
<evidence type="ECO:0000313" key="13">
    <source>
        <dbReference type="Proteomes" id="UP000016662"/>
    </source>
</evidence>
<keyword evidence="1 9" id="KW-0963">Cytoplasm</keyword>
<dbReference type="Pfam" id="PF05491">
    <property type="entry name" value="WHD_RuvB"/>
    <property type="match status" value="1"/>
</dbReference>
<evidence type="ECO:0000256" key="9">
    <source>
        <dbReference type="HAMAP-Rule" id="MF_00016"/>
    </source>
</evidence>
<dbReference type="NCBIfam" id="NF000868">
    <property type="entry name" value="PRK00080.1"/>
    <property type="match status" value="1"/>
</dbReference>
<comment type="function">
    <text evidence="9">The RuvA-RuvB-RuvC complex processes Holliday junction (HJ) DNA during genetic recombination and DNA repair, while the RuvA-RuvB complex plays an important role in the rescue of blocked DNA replication forks via replication fork reversal (RFR). RuvA specifically binds to HJ cruciform DNA, conferring on it an open structure. The RuvB hexamer acts as an ATP-dependent pump, pulling dsDNA into and through the RuvAB complex. RuvB forms 2 homohexamers on either side of HJ DNA bound by 1 or 2 RuvA tetramers; 4 subunits per hexamer contact DNA at a time. Coordinated motions by a converter formed by DNA-disengaged RuvB subunits stimulates ATP hydrolysis and nucleotide exchange. Immobilization of the converter enables RuvB to convert the ATP-contained energy into a lever motion, pulling 2 nucleotides of DNA out of the RuvA tetramer per ATP hydrolyzed, thus driving DNA branch migration. The RuvB motors rotate together with the DNA substrate, which together with the progressing nucleotide cycle form the mechanistic basis for DNA recombination by continuous HJ branch migration. Branch migration allows RuvC to scan DNA until it finds its consensus sequence, where it cleaves and resolves cruciform DNA.</text>
</comment>
<reference evidence="12 13" key="1">
    <citation type="submission" date="2013-07" db="EMBL/GenBank/DDBJ databases">
        <authorList>
            <person name="Weinstock G."/>
            <person name="Sodergren E."/>
            <person name="Wylie T."/>
            <person name="Fulton L."/>
            <person name="Fulton R."/>
            <person name="Fronick C."/>
            <person name="O'Laughlin M."/>
            <person name="Godfrey J."/>
            <person name="Miner T."/>
            <person name="Herter B."/>
            <person name="Appelbaum E."/>
            <person name="Cordes M."/>
            <person name="Lek S."/>
            <person name="Wollam A."/>
            <person name="Pepin K.H."/>
            <person name="Palsikar V.B."/>
            <person name="Mitreva M."/>
            <person name="Wilson R.K."/>
        </authorList>
    </citation>
    <scope>NUCLEOTIDE SEQUENCE [LARGE SCALE GENOMIC DNA]</scope>
    <source>
        <strain evidence="12 13">ATCC 27760</strain>
    </source>
</reference>
<feature type="binding site" evidence="9">
    <location>
        <position position="180"/>
    </location>
    <ligand>
        <name>ATP</name>
        <dbReference type="ChEBI" id="CHEBI:30616"/>
    </ligand>
</feature>
<dbReference type="GO" id="GO:0005524">
    <property type="term" value="F:ATP binding"/>
    <property type="evidence" value="ECO:0007669"/>
    <property type="project" value="UniProtKB-UniRule"/>
</dbReference>
<comment type="similarity">
    <text evidence="9">Belongs to the RuvB family.</text>
</comment>
<evidence type="ECO:0000256" key="4">
    <source>
        <dbReference type="ARBA" id="ARBA00022801"/>
    </source>
</evidence>
<dbReference type="Gene3D" id="3.40.50.300">
    <property type="entry name" value="P-loop containing nucleotide triphosphate hydrolases"/>
    <property type="match status" value="1"/>
</dbReference>
<evidence type="ECO:0000256" key="6">
    <source>
        <dbReference type="ARBA" id="ARBA00023125"/>
    </source>
</evidence>
<dbReference type="AlphaFoldDB" id="U2MBG5"/>
<dbReference type="InterPro" id="IPR008824">
    <property type="entry name" value="RuvB-like_N"/>
</dbReference>
<organism evidence="12 13">
    <name type="scientific">Ruminococcus callidus ATCC 27760</name>
    <dbReference type="NCBI Taxonomy" id="411473"/>
    <lineage>
        <taxon>Bacteria</taxon>
        <taxon>Bacillati</taxon>
        <taxon>Bacillota</taxon>
        <taxon>Clostridia</taxon>
        <taxon>Eubacteriales</taxon>
        <taxon>Oscillospiraceae</taxon>
        <taxon>Ruminococcus</taxon>
    </lineage>
</organism>
<feature type="binding site" evidence="9">
    <location>
        <position position="75"/>
    </location>
    <ligand>
        <name>ATP</name>
        <dbReference type="ChEBI" id="CHEBI:30616"/>
    </ligand>
</feature>
<dbReference type="HOGENOM" id="CLU_055599_1_0_9"/>
<keyword evidence="13" id="KW-1185">Reference proteome</keyword>
<evidence type="ECO:0000313" key="12">
    <source>
        <dbReference type="EMBL" id="ERJ96633.1"/>
    </source>
</evidence>
<protein>
    <recommendedName>
        <fullName evidence="9">Holliday junction branch migration complex subunit RuvB</fullName>
        <ecNumber evidence="9">3.6.4.-</ecNumber>
    </recommendedName>
</protein>
<dbReference type="GO" id="GO:0016887">
    <property type="term" value="F:ATP hydrolysis activity"/>
    <property type="evidence" value="ECO:0007669"/>
    <property type="project" value="RHEA"/>
</dbReference>
<name>U2MBG5_9FIRM</name>
<dbReference type="eggNOG" id="COG2255">
    <property type="taxonomic scope" value="Bacteria"/>
</dbReference>
<dbReference type="InterPro" id="IPR036390">
    <property type="entry name" value="WH_DNA-bd_sf"/>
</dbReference>
<dbReference type="GO" id="GO:0005737">
    <property type="term" value="C:cytoplasm"/>
    <property type="evidence" value="ECO:0007669"/>
    <property type="project" value="UniProtKB-SubCell"/>
</dbReference>
<proteinExistence type="inferred from homology"/>
<comment type="caution">
    <text evidence="12">The sequence shown here is derived from an EMBL/GenBank/DDBJ whole genome shotgun (WGS) entry which is preliminary data.</text>
</comment>
<comment type="domain">
    <text evidence="9">Has 3 domains, the large (RuvB-L) and small ATPase (RuvB-S) domains and the C-terminal head (RuvB-H) domain. The head domain binds DNA, while the ATPase domains jointly bind ATP, ADP or are empty depending on the state of the subunit in the translocation cycle. During a single DNA translocation step the structure of each domain remains the same, but their relative positions change.</text>
</comment>
<dbReference type="GO" id="GO:0009378">
    <property type="term" value="F:four-way junction helicase activity"/>
    <property type="evidence" value="ECO:0007669"/>
    <property type="project" value="InterPro"/>
</dbReference>
<dbReference type="EMBL" id="AWVF01000110">
    <property type="protein sequence ID" value="ERJ96633.1"/>
    <property type="molecule type" value="Genomic_DNA"/>
</dbReference>
<feature type="binding site" evidence="9">
    <location>
        <position position="227"/>
    </location>
    <ligand>
        <name>ATP</name>
        <dbReference type="ChEBI" id="CHEBI:30616"/>
    </ligand>
</feature>
<dbReference type="SMART" id="SM00382">
    <property type="entry name" value="AAA"/>
    <property type="match status" value="1"/>
</dbReference>
<dbReference type="Proteomes" id="UP000016662">
    <property type="component" value="Unassembled WGS sequence"/>
</dbReference>
<feature type="binding site" evidence="9">
    <location>
        <position position="71"/>
    </location>
    <ligand>
        <name>ATP</name>
        <dbReference type="ChEBI" id="CHEBI:30616"/>
    </ligand>
</feature>
<feature type="binding site" evidence="9">
    <location>
        <position position="319"/>
    </location>
    <ligand>
        <name>DNA</name>
        <dbReference type="ChEBI" id="CHEBI:16991"/>
    </ligand>
</feature>
<dbReference type="OrthoDB" id="9804478at2"/>
<feature type="binding site" evidence="9">
    <location>
        <position position="324"/>
    </location>
    <ligand>
        <name>DNA</name>
        <dbReference type="ChEBI" id="CHEBI:16991"/>
    </ligand>
</feature>